<dbReference type="RefSeq" id="WP_219777828.1">
    <property type="nucleotide sequence ID" value="NZ_JAHXPT010000001.1"/>
</dbReference>
<dbReference type="EMBL" id="JAHXPT010000001">
    <property type="protein sequence ID" value="MBW6408772.1"/>
    <property type="molecule type" value="Genomic_DNA"/>
</dbReference>
<accession>A0ABS7AJG6</accession>
<reference evidence="1 2" key="1">
    <citation type="submission" date="2021-07" db="EMBL/GenBank/DDBJ databases">
        <title>Clostridium weizhouense sp. nov., an anaerobic bacterium isolated from activated sludge of Petroleum wastewater.</title>
        <authorList>
            <person name="Li Q."/>
        </authorList>
    </citation>
    <scope>NUCLEOTIDE SEQUENCE [LARGE SCALE GENOMIC DNA]</scope>
    <source>
        <strain evidence="1 2">YB-6</strain>
    </source>
</reference>
<name>A0ABS7AJG6_9CLOT</name>
<gene>
    <name evidence="1" type="ORF">KYD98_01545</name>
</gene>
<proteinExistence type="predicted"/>
<keyword evidence="2" id="KW-1185">Reference proteome</keyword>
<organism evidence="1 2">
    <name type="scientific">Clostridium weizhouense</name>
    <dbReference type="NCBI Taxonomy" id="2859781"/>
    <lineage>
        <taxon>Bacteria</taxon>
        <taxon>Bacillati</taxon>
        <taxon>Bacillota</taxon>
        <taxon>Clostridia</taxon>
        <taxon>Eubacteriales</taxon>
        <taxon>Clostridiaceae</taxon>
        <taxon>Clostridium</taxon>
    </lineage>
</organism>
<protein>
    <submittedName>
        <fullName evidence="1">Uncharacterized protein</fullName>
    </submittedName>
</protein>
<dbReference type="Proteomes" id="UP001519921">
    <property type="component" value="Unassembled WGS sequence"/>
</dbReference>
<evidence type="ECO:0000313" key="2">
    <source>
        <dbReference type="Proteomes" id="UP001519921"/>
    </source>
</evidence>
<sequence>MAEKITGNSPVNSQDAKITLSKCDPPIFYKPLNEWLDNGQGFFETFCKRLHPQGSHPGLSDEHDSIFRLNLVQITTLEILRRYDENYLIY</sequence>
<evidence type="ECO:0000313" key="1">
    <source>
        <dbReference type="EMBL" id="MBW6408772.1"/>
    </source>
</evidence>
<comment type="caution">
    <text evidence="1">The sequence shown here is derived from an EMBL/GenBank/DDBJ whole genome shotgun (WGS) entry which is preliminary data.</text>
</comment>